<evidence type="ECO:0000256" key="1">
    <source>
        <dbReference type="ARBA" id="ARBA00005964"/>
    </source>
</evidence>
<keyword evidence="6" id="KW-1185">Reference proteome</keyword>
<dbReference type="InterPro" id="IPR029058">
    <property type="entry name" value="AB_hydrolase_fold"/>
</dbReference>
<dbReference type="RefSeq" id="WP_013618085.1">
    <property type="nucleotide sequence ID" value="NC_015164.1"/>
</dbReference>
<dbReference type="PANTHER" id="PTHR11559">
    <property type="entry name" value="CARBOXYLESTERASE"/>
    <property type="match status" value="1"/>
</dbReference>
<dbReference type="EMBL" id="CP002530">
    <property type="protein sequence ID" value="ADY36656.1"/>
    <property type="molecule type" value="Genomic_DNA"/>
</dbReference>
<comment type="similarity">
    <text evidence="1 3">Belongs to the type-B carboxylesterase/lipase family.</text>
</comment>
<sequence>MRTAISVSFLSLAFLTCLSAGAANKQNTPAVPTPITASVTQGVVRTTSGQVAGYIENNVYIYKGIPYAKAERFMPPTAPDAWEGIRSSRAYGPTCPQAKRMGWYSDESAFSFNWDDGFPDEDCLRVNIWTPGVNDNKKRPVMVWLHGGGYSAGSGQELPSYDGTNLAKNHDVVVVTLNHRLNVLGFLDLSSFGPKYAKSGNVGLMDLVAALQWVKNNIGAFGGDPANVTIFGQSGGGGKVSTLLATPSAKGLFHKAIVQSGSMLRTMEARYSRMIGEETVKELGLDASHIDSLARVPYNKLLSAGEKAVARVRKQAEQAGDASCFIFGWAPTVDGDILPAQPFDPAAPAQSKDIPVMIGTTLHEFTASTYVPAFRTISQEKAVELTRKKYGERTDEFVNLFGKIYPNFQPKDLLDVDFTFRPSAVEQAMLKARQGGAPVYMYLFAWESPVMDGILRSTHCMEIPFVFDNALCHASMTGGGTDAQTLAEKMSQAWTNFARTGNPNAEELPEWPTYTPDNGATMIFDNTCEIKYHHDQELLNFVRQFPTRGF</sequence>
<dbReference type="eggNOG" id="COG2272">
    <property type="taxonomic scope" value="Bacteria"/>
</dbReference>
<dbReference type="Proteomes" id="UP000007486">
    <property type="component" value="Chromosome"/>
</dbReference>
<dbReference type="EC" id="3.1.1.-" evidence="3"/>
<evidence type="ECO:0000256" key="2">
    <source>
        <dbReference type="ARBA" id="ARBA00022801"/>
    </source>
</evidence>
<keyword evidence="3" id="KW-0732">Signal</keyword>
<name>F0R440_PHOSB</name>
<feature type="domain" description="Carboxylesterase type B" evidence="4">
    <location>
        <begin position="42"/>
        <end position="537"/>
    </location>
</feature>
<proteinExistence type="inferred from homology"/>
<dbReference type="GO" id="GO:0016787">
    <property type="term" value="F:hydrolase activity"/>
    <property type="evidence" value="ECO:0007669"/>
    <property type="project" value="UniProtKB-KW"/>
</dbReference>
<gene>
    <name evidence="5" type="ordered locus">Bacsa_2101</name>
</gene>
<dbReference type="SUPFAM" id="SSF53474">
    <property type="entry name" value="alpha/beta-Hydrolases"/>
    <property type="match status" value="1"/>
</dbReference>
<dbReference type="InterPro" id="IPR002018">
    <property type="entry name" value="CarbesteraseB"/>
</dbReference>
<feature type="chain" id="PRO_5005128728" description="Carboxylic ester hydrolase" evidence="3">
    <location>
        <begin position="23"/>
        <end position="550"/>
    </location>
</feature>
<evidence type="ECO:0000313" key="6">
    <source>
        <dbReference type="Proteomes" id="UP000007486"/>
    </source>
</evidence>
<organism evidence="5 6">
    <name type="scientific">Phocaeicola salanitronis (strain DSM 18170 / JCM 13657 / CCUG 60908 / BL78)</name>
    <name type="common">Bacteroides salanitronis</name>
    <dbReference type="NCBI Taxonomy" id="667015"/>
    <lineage>
        <taxon>Bacteria</taxon>
        <taxon>Pseudomonadati</taxon>
        <taxon>Bacteroidota</taxon>
        <taxon>Bacteroidia</taxon>
        <taxon>Bacteroidales</taxon>
        <taxon>Bacteroidaceae</taxon>
        <taxon>Phocaeicola</taxon>
    </lineage>
</organism>
<keyword evidence="2 3" id="KW-0378">Hydrolase</keyword>
<evidence type="ECO:0000259" key="4">
    <source>
        <dbReference type="Pfam" id="PF00135"/>
    </source>
</evidence>
<dbReference type="STRING" id="667015.Bacsa_2101"/>
<dbReference type="InterPro" id="IPR019826">
    <property type="entry name" value="Carboxylesterase_B_AS"/>
</dbReference>
<dbReference type="Gene3D" id="3.40.50.1820">
    <property type="entry name" value="alpha/beta hydrolase"/>
    <property type="match status" value="1"/>
</dbReference>
<accession>F0R440</accession>
<dbReference type="KEGG" id="bsa:Bacsa_2101"/>
<dbReference type="PROSITE" id="PS00122">
    <property type="entry name" value="CARBOXYLESTERASE_B_1"/>
    <property type="match status" value="1"/>
</dbReference>
<dbReference type="AlphaFoldDB" id="F0R440"/>
<dbReference type="Pfam" id="PF00135">
    <property type="entry name" value="COesterase"/>
    <property type="match status" value="1"/>
</dbReference>
<dbReference type="ESTHER" id="bacsh-f0r440">
    <property type="family name" value="Carb_B_Bacteria"/>
</dbReference>
<dbReference type="InterPro" id="IPR050309">
    <property type="entry name" value="Type-B_Carboxylest/Lipase"/>
</dbReference>
<feature type="signal peptide" evidence="3">
    <location>
        <begin position="1"/>
        <end position="22"/>
    </location>
</feature>
<evidence type="ECO:0000256" key="3">
    <source>
        <dbReference type="RuleBase" id="RU361235"/>
    </source>
</evidence>
<dbReference type="HOGENOM" id="CLU_006586_16_0_10"/>
<dbReference type="OrthoDB" id="9775851at2"/>
<protein>
    <recommendedName>
        <fullName evidence="3">Carboxylic ester hydrolase</fullName>
        <ecNumber evidence="3">3.1.1.-</ecNumber>
    </recommendedName>
</protein>
<reference evidence="5 6" key="1">
    <citation type="journal article" date="2011" name="Stand. Genomic Sci.">
        <title>Complete genome sequence of Bacteroides salanitronis type strain (BL78).</title>
        <authorList>
            <person name="Gronow S."/>
            <person name="Held B."/>
            <person name="Lucas S."/>
            <person name="Lapidus A."/>
            <person name="Del Rio T.G."/>
            <person name="Nolan M."/>
            <person name="Tice H."/>
            <person name="Deshpande S."/>
            <person name="Cheng J.F."/>
            <person name="Pitluck S."/>
            <person name="Liolios K."/>
            <person name="Pagani I."/>
            <person name="Ivanova N."/>
            <person name="Mavromatis K."/>
            <person name="Pati A."/>
            <person name="Tapia R."/>
            <person name="Han C."/>
            <person name="Goodwin L."/>
            <person name="Chen A."/>
            <person name="Palaniappan K."/>
            <person name="Land M."/>
            <person name="Hauser L."/>
            <person name="Chang Y.J."/>
            <person name="Jeffries C.D."/>
            <person name="Brambilla E.M."/>
            <person name="Rohde M."/>
            <person name="Goker M."/>
            <person name="Detter J.C."/>
            <person name="Woyke T."/>
            <person name="Bristow J."/>
            <person name="Markowitz V."/>
            <person name="Hugenholtz P."/>
            <person name="Kyrpides N.C."/>
            <person name="Klenk H.P."/>
            <person name="Eisen J.A."/>
        </authorList>
    </citation>
    <scope>NUCLEOTIDE SEQUENCE [LARGE SCALE GENOMIC DNA]</scope>
    <source>
        <strain evidence="5 6">DSM 18170</strain>
    </source>
</reference>
<evidence type="ECO:0000313" key="5">
    <source>
        <dbReference type="EMBL" id="ADY36656.1"/>
    </source>
</evidence>